<sequence length="179" mass="19528">MEHIPKATSTAKFLCSYGGKILPRATDGELRYCGGHTRVLAVDRSVSFSELIMKVSDLCGFSVTLKCPLPNGNLETLISITSDEDLANIIEEYKRTSLPLTHPLKIRTILSPLKKLSPSPSSSSCATHSSESPPCAVADQIIRRRCSPAGYQNGFGYGSVNFGSPRFLNRGSHYCNYCH</sequence>
<dbReference type="Proteomes" id="UP000447434">
    <property type="component" value="Chromosome 13"/>
</dbReference>
<name>A0A6A4PIZ6_LUPAL</name>
<dbReference type="CDD" id="cd06410">
    <property type="entry name" value="PB1_UP2"/>
    <property type="match status" value="1"/>
</dbReference>
<gene>
    <name evidence="2" type="ORF">Lalb_Chr13g0297601</name>
</gene>
<dbReference type="Pfam" id="PF00564">
    <property type="entry name" value="PB1"/>
    <property type="match status" value="1"/>
</dbReference>
<keyword evidence="3" id="KW-1185">Reference proteome</keyword>
<dbReference type="EMBL" id="WOCE01000013">
    <property type="protein sequence ID" value="KAE9601416.1"/>
    <property type="molecule type" value="Genomic_DNA"/>
</dbReference>
<feature type="domain" description="PB1" evidence="1">
    <location>
        <begin position="25"/>
        <end position="111"/>
    </location>
</feature>
<dbReference type="InterPro" id="IPR053198">
    <property type="entry name" value="Gynoecium_Dev_Regulator"/>
</dbReference>
<reference evidence="3" key="1">
    <citation type="journal article" date="2020" name="Nat. Commun.">
        <title>Genome sequence of the cluster root forming white lupin.</title>
        <authorList>
            <person name="Hufnagel B."/>
            <person name="Marques A."/>
            <person name="Soriano A."/>
            <person name="Marques L."/>
            <person name="Divol F."/>
            <person name="Doumas P."/>
            <person name="Sallet E."/>
            <person name="Mancinotti D."/>
            <person name="Carrere S."/>
            <person name="Marande W."/>
            <person name="Arribat S."/>
            <person name="Keller J."/>
            <person name="Huneau C."/>
            <person name="Blein T."/>
            <person name="Aime D."/>
            <person name="Laguerre M."/>
            <person name="Taylor J."/>
            <person name="Schubert V."/>
            <person name="Nelson M."/>
            <person name="Geu-Flores F."/>
            <person name="Crespi M."/>
            <person name="Gallardo-Guerrero K."/>
            <person name="Delaux P.-M."/>
            <person name="Salse J."/>
            <person name="Berges H."/>
            <person name="Guyot R."/>
            <person name="Gouzy J."/>
            <person name="Peret B."/>
        </authorList>
    </citation>
    <scope>NUCLEOTIDE SEQUENCE [LARGE SCALE GENOMIC DNA]</scope>
    <source>
        <strain evidence="3">cv. Amiga</strain>
    </source>
</reference>
<dbReference type="PANTHER" id="PTHR31066:SF66">
    <property type="entry name" value="PB1 DOMAIN-CONTAINING PROTEIN"/>
    <property type="match status" value="1"/>
</dbReference>
<organism evidence="2 3">
    <name type="scientific">Lupinus albus</name>
    <name type="common">White lupine</name>
    <name type="synonym">Lupinus termis</name>
    <dbReference type="NCBI Taxonomy" id="3870"/>
    <lineage>
        <taxon>Eukaryota</taxon>
        <taxon>Viridiplantae</taxon>
        <taxon>Streptophyta</taxon>
        <taxon>Embryophyta</taxon>
        <taxon>Tracheophyta</taxon>
        <taxon>Spermatophyta</taxon>
        <taxon>Magnoliopsida</taxon>
        <taxon>eudicotyledons</taxon>
        <taxon>Gunneridae</taxon>
        <taxon>Pentapetalae</taxon>
        <taxon>rosids</taxon>
        <taxon>fabids</taxon>
        <taxon>Fabales</taxon>
        <taxon>Fabaceae</taxon>
        <taxon>Papilionoideae</taxon>
        <taxon>50 kb inversion clade</taxon>
        <taxon>genistoids sensu lato</taxon>
        <taxon>core genistoids</taxon>
        <taxon>Genisteae</taxon>
        <taxon>Lupinus</taxon>
    </lineage>
</organism>
<proteinExistence type="predicted"/>
<accession>A0A6A4PIZ6</accession>
<dbReference type="Gene3D" id="3.10.20.90">
    <property type="entry name" value="Phosphatidylinositol 3-kinase Catalytic Subunit, Chain A, domain 1"/>
    <property type="match status" value="1"/>
</dbReference>
<dbReference type="InterPro" id="IPR000270">
    <property type="entry name" value="PB1_dom"/>
</dbReference>
<comment type="caution">
    <text evidence="2">The sequence shown here is derived from an EMBL/GenBank/DDBJ whole genome shotgun (WGS) entry which is preliminary data.</text>
</comment>
<evidence type="ECO:0000313" key="3">
    <source>
        <dbReference type="Proteomes" id="UP000447434"/>
    </source>
</evidence>
<dbReference type="PANTHER" id="PTHR31066">
    <property type="entry name" value="OS05G0427100 PROTEIN-RELATED"/>
    <property type="match status" value="1"/>
</dbReference>
<evidence type="ECO:0000259" key="1">
    <source>
        <dbReference type="SMART" id="SM00666"/>
    </source>
</evidence>
<protein>
    <submittedName>
        <fullName evidence="2">Putative PB1 domain-containing protein</fullName>
    </submittedName>
</protein>
<dbReference type="SMART" id="SM00666">
    <property type="entry name" value="PB1"/>
    <property type="match status" value="1"/>
</dbReference>
<dbReference type="SUPFAM" id="SSF54277">
    <property type="entry name" value="CAD &amp; PB1 domains"/>
    <property type="match status" value="1"/>
</dbReference>
<dbReference type="OrthoDB" id="1914296at2759"/>
<dbReference type="AlphaFoldDB" id="A0A6A4PIZ6"/>
<evidence type="ECO:0000313" key="2">
    <source>
        <dbReference type="EMBL" id="KAE9601416.1"/>
    </source>
</evidence>